<dbReference type="SMART" id="SM00320">
    <property type="entry name" value="WD40"/>
    <property type="match status" value="2"/>
</dbReference>
<reference evidence="9 10" key="1">
    <citation type="submission" date="2024-05" db="EMBL/GenBank/DDBJ databases">
        <authorList>
            <person name="Wallberg A."/>
        </authorList>
    </citation>
    <scope>NUCLEOTIDE SEQUENCE [LARGE SCALE GENOMIC DNA]</scope>
</reference>
<evidence type="ECO:0000256" key="4">
    <source>
        <dbReference type="ARBA" id="ARBA00022801"/>
    </source>
</evidence>
<comment type="pathway">
    <text evidence="1">Protein modification; peptidyl-diphthamide biosynthesis.</text>
</comment>
<feature type="non-terminal residue" evidence="9">
    <location>
        <position position="297"/>
    </location>
</feature>
<comment type="catalytic activity">
    <reaction evidence="7">
        <text>diphthine methyl ester-[translation elongation factor 2] + H2O = diphthine-[translation elongation factor 2] + methanol + H(+)</text>
        <dbReference type="Rhea" id="RHEA:42656"/>
        <dbReference type="Rhea" id="RHEA-COMP:10172"/>
        <dbReference type="Rhea" id="RHEA-COMP:10173"/>
        <dbReference type="ChEBI" id="CHEBI:15377"/>
        <dbReference type="ChEBI" id="CHEBI:15378"/>
        <dbReference type="ChEBI" id="CHEBI:17790"/>
        <dbReference type="ChEBI" id="CHEBI:79005"/>
        <dbReference type="ChEBI" id="CHEBI:82696"/>
        <dbReference type="EC" id="3.1.1.97"/>
    </reaction>
</comment>
<name>A0AAV2RR53_MEGNR</name>
<dbReference type="GO" id="GO:0061685">
    <property type="term" value="F:diphthine methylesterase activity"/>
    <property type="evidence" value="ECO:0007669"/>
    <property type="project" value="UniProtKB-EC"/>
</dbReference>
<evidence type="ECO:0000256" key="3">
    <source>
        <dbReference type="ARBA" id="ARBA00022737"/>
    </source>
</evidence>
<dbReference type="EC" id="3.1.1.97" evidence="6"/>
<evidence type="ECO:0000256" key="2">
    <source>
        <dbReference type="ARBA" id="ARBA00022574"/>
    </source>
</evidence>
<keyword evidence="2 8" id="KW-0853">WD repeat</keyword>
<evidence type="ECO:0000256" key="7">
    <source>
        <dbReference type="ARBA" id="ARBA00047551"/>
    </source>
</evidence>
<dbReference type="InterPro" id="IPR001680">
    <property type="entry name" value="WD40_rpt"/>
</dbReference>
<dbReference type="InterPro" id="IPR015943">
    <property type="entry name" value="WD40/YVTN_repeat-like_dom_sf"/>
</dbReference>
<sequence length="297" mass="33804">MAYLTKTVTKWDTEYSADSAEFCPLEPYLDYLAVGTYQLAELPKNPKGATLNIDDTIMENNELTEEFEGETPPKQRLGRLYLHRIVSDGTEKVQEINMPAILDMKWSRHKIFGRIVLAIVNASGELLLYYLNEESEKIQFEFWCKFTLEGDEVLALSLDWSNTINNSQTPFITVSDSKGNITILTVGNGAIVHNKSFLAHTFEAWITAFNYWDTNLLYSGGDDCKFRGFDIRSDQAIPTFTSKVHDAGVTSIQSNMFRENQLVSGSYDEKVRLWDTRSMRQPLSCTSVGGGVWRLKW</sequence>
<dbReference type="AlphaFoldDB" id="A0AAV2RR53"/>
<dbReference type="PANTHER" id="PTHR46042">
    <property type="entry name" value="DIPHTHINE METHYLTRANSFERASE"/>
    <property type="match status" value="1"/>
</dbReference>
<protein>
    <recommendedName>
        <fullName evidence="6">methylated diphthine methylhydrolase</fullName>
        <ecNumber evidence="6">3.1.1.97</ecNumber>
    </recommendedName>
</protein>
<dbReference type="PROSITE" id="PS00678">
    <property type="entry name" value="WD_REPEATS_1"/>
    <property type="match status" value="1"/>
</dbReference>
<comment type="similarity">
    <text evidence="5">Belongs to the DPH7 family.</text>
</comment>
<evidence type="ECO:0000256" key="5">
    <source>
        <dbReference type="ARBA" id="ARBA00038092"/>
    </source>
</evidence>
<dbReference type="PROSITE" id="PS50082">
    <property type="entry name" value="WD_REPEATS_2"/>
    <property type="match status" value="1"/>
</dbReference>
<dbReference type="InterPro" id="IPR019775">
    <property type="entry name" value="WD40_repeat_CS"/>
</dbReference>
<dbReference type="GO" id="GO:0005737">
    <property type="term" value="C:cytoplasm"/>
    <property type="evidence" value="ECO:0007669"/>
    <property type="project" value="TreeGrafter"/>
</dbReference>
<dbReference type="EMBL" id="CAXKWB010031232">
    <property type="protein sequence ID" value="CAL4139160.1"/>
    <property type="molecule type" value="Genomic_DNA"/>
</dbReference>
<keyword evidence="4" id="KW-0378">Hydrolase</keyword>
<dbReference type="PANTHER" id="PTHR46042:SF1">
    <property type="entry name" value="DIPHTHINE METHYLTRANSFERASE"/>
    <property type="match status" value="1"/>
</dbReference>
<dbReference type="Gene3D" id="2.130.10.10">
    <property type="entry name" value="YVTN repeat-like/Quinoprotein amine dehydrogenase"/>
    <property type="match status" value="1"/>
</dbReference>
<dbReference type="Pfam" id="PF00400">
    <property type="entry name" value="WD40"/>
    <property type="match status" value="1"/>
</dbReference>
<accession>A0AAV2RR53</accession>
<evidence type="ECO:0000256" key="1">
    <source>
        <dbReference type="ARBA" id="ARBA00005156"/>
    </source>
</evidence>
<proteinExistence type="inferred from homology"/>
<keyword evidence="3" id="KW-0677">Repeat</keyword>
<feature type="repeat" description="WD" evidence="8">
    <location>
        <begin position="242"/>
        <end position="284"/>
    </location>
</feature>
<evidence type="ECO:0000313" key="9">
    <source>
        <dbReference type="EMBL" id="CAL4139160.1"/>
    </source>
</evidence>
<dbReference type="InterPro" id="IPR036322">
    <property type="entry name" value="WD40_repeat_dom_sf"/>
</dbReference>
<comment type="caution">
    <text evidence="9">The sequence shown here is derived from an EMBL/GenBank/DDBJ whole genome shotgun (WGS) entry which is preliminary data.</text>
</comment>
<dbReference type="SUPFAM" id="SSF50978">
    <property type="entry name" value="WD40 repeat-like"/>
    <property type="match status" value="1"/>
</dbReference>
<evidence type="ECO:0000256" key="6">
    <source>
        <dbReference type="ARBA" id="ARBA00039131"/>
    </source>
</evidence>
<keyword evidence="10" id="KW-1185">Reference proteome</keyword>
<dbReference type="GO" id="GO:0017183">
    <property type="term" value="P:protein histidyl modification to diphthamide"/>
    <property type="evidence" value="ECO:0007669"/>
    <property type="project" value="TreeGrafter"/>
</dbReference>
<gene>
    <name evidence="9" type="ORF">MNOR_LOCUS28385</name>
</gene>
<evidence type="ECO:0000313" key="10">
    <source>
        <dbReference type="Proteomes" id="UP001497623"/>
    </source>
</evidence>
<evidence type="ECO:0000256" key="8">
    <source>
        <dbReference type="PROSITE-ProRule" id="PRU00221"/>
    </source>
</evidence>
<dbReference type="InterPro" id="IPR052415">
    <property type="entry name" value="Diphthine_MTase"/>
</dbReference>
<organism evidence="9 10">
    <name type="scientific">Meganyctiphanes norvegica</name>
    <name type="common">Northern krill</name>
    <name type="synonym">Thysanopoda norvegica</name>
    <dbReference type="NCBI Taxonomy" id="48144"/>
    <lineage>
        <taxon>Eukaryota</taxon>
        <taxon>Metazoa</taxon>
        <taxon>Ecdysozoa</taxon>
        <taxon>Arthropoda</taxon>
        <taxon>Crustacea</taxon>
        <taxon>Multicrustacea</taxon>
        <taxon>Malacostraca</taxon>
        <taxon>Eumalacostraca</taxon>
        <taxon>Eucarida</taxon>
        <taxon>Euphausiacea</taxon>
        <taxon>Euphausiidae</taxon>
        <taxon>Meganyctiphanes</taxon>
    </lineage>
</organism>
<dbReference type="Proteomes" id="UP001497623">
    <property type="component" value="Unassembled WGS sequence"/>
</dbReference>